<keyword evidence="1" id="KW-0479">Metal-binding</keyword>
<name>A0AAU7V6U1_9ACTO</name>
<evidence type="ECO:0000313" key="3">
    <source>
        <dbReference type="EMBL" id="XBW07106.1"/>
    </source>
</evidence>
<organism evidence="3">
    <name type="scientific">Scrofimicrobium appendicitidis</name>
    <dbReference type="NCBI Taxonomy" id="3079930"/>
    <lineage>
        <taxon>Bacteria</taxon>
        <taxon>Bacillati</taxon>
        <taxon>Actinomycetota</taxon>
        <taxon>Actinomycetes</taxon>
        <taxon>Actinomycetales</taxon>
        <taxon>Actinomycetaceae</taxon>
        <taxon>Scrofimicrobium</taxon>
    </lineage>
</organism>
<protein>
    <submittedName>
        <fullName evidence="3">Heavy-metal-associated domain-containing protein</fullName>
    </submittedName>
</protein>
<dbReference type="Gene3D" id="3.30.70.100">
    <property type="match status" value="1"/>
</dbReference>
<dbReference type="RefSeq" id="WP_350257312.1">
    <property type="nucleotide sequence ID" value="NZ_CP138335.1"/>
</dbReference>
<accession>A0AAU7V6U1</accession>
<feature type="domain" description="HMA" evidence="2">
    <location>
        <begin position="2"/>
        <end position="68"/>
    </location>
</feature>
<dbReference type="PROSITE" id="PS50846">
    <property type="entry name" value="HMA_2"/>
    <property type="match status" value="1"/>
</dbReference>
<dbReference type="AlphaFoldDB" id="A0AAU7V6U1"/>
<reference evidence="3" key="1">
    <citation type="submission" date="2023-11" db="EMBL/GenBank/DDBJ databases">
        <title>Scrofimicrobium hongkongense sp. nov., isolated from a patient with peritonitis.</title>
        <authorList>
            <person name="Lao H.Y."/>
            <person name="Wong A.Y.P."/>
            <person name="Ng T.L."/>
            <person name="Wong R.Y.L."/>
            <person name="Yau M.C.Y."/>
            <person name="Lam J.Y.W."/>
            <person name="Siu G.K.H."/>
        </authorList>
    </citation>
    <scope>NUCLEOTIDE SEQUENCE</scope>
    <source>
        <strain evidence="3">R131</strain>
    </source>
</reference>
<dbReference type="InterPro" id="IPR006121">
    <property type="entry name" value="HMA_dom"/>
</dbReference>
<dbReference type="SUPFAM" id="SSF55008">
    <property type="entry name" value="HMA, heavy metal-associated domain"/>
    <property type="match status" value="1"/>
</dbReference>
<evidence type="ECO:0000259" key="2">
    <source>
        <dbReference type="PROSITE" id="PS50846"/>
    </source>
</evidence>
<sequence length="71" mass="7706">MKTVKLTTEPFSCPSCVAKIERLLAQTPGVESSQVMFNSSKVKVTFDEEQTSAQQLADAVTKLGYPVLNIA</sequence>
<proteinExistence type="predicted"/>
<dbReference type="GO" id="GO:0046872">
    <property type="term" value="F:metal ion binding"/>
    <property type="evidence" value="ECO:0007669"/>
    <property type="project" value="UniProtKB-KW"/>
</dbReference>
<dbReference type="FunFam" id="3.30.70.100:FF:000001">
    <property type="entry name" value="ATPase copper transporting beta"/>
    <property type="match status" value="1"/>
</dbReference>
<dbReference type="EMBL" id="CP138335">
    <property type="protein sequence ID" value="XBW07106.1"/>
    <property type="molecule type" value="Genomic_DNA"/>
</dbReference>
<dbReference type="CDD" id="cd00371">
    <property type="entry name" value="HMA"/>
    <property type="match status" value="1"/>
</dbReference>
<evidence type="ECO:0000256" key="1">
    <source>
        <dbReference type="ARBA" id="ARBA00022723"/>
    </source>
</evidence>
<dbReference type="InterPro" id="IPR036163">
    <property type="entry name" value="HMA_dom_sf"/>
</dbReference>
<dbReference type="Pfam" id="PF00403">
    <property type="entry name" value="HMA"/>
    <property type="match status" value="1"/>
</dbReference>
<gene>
    <name evidence="3" type="ORF">SAC06_05465</name>
</gene>
<dbReference type="KEGG" id="sapp:SAC06_05465"/>